<comment type="caution">
    <text evidence="1">The sequence shown here is derived from an EMBL/GenBank/DDBJ whole genome shotgun (WGS) entry which is preliminary data.</text>
</comment>
<dbReference type="AlphaFoldDB" id="A0AAN7PP31"/>
<sequence>MEELHSLENYLSDPEQIQKAVNELSKIGGSNPYDFVSRAAQKLITNKFSGATFSLQGRRKKESFQKLKLYELLTNASMTLFKDTTLKEQSIAKWIRRCTEREKGK</sequence>
<keyword evidence="2" id="KW-1185">Reference proteome</keyword>
<evidence type="ECO:0000313" key="2">
    <source>
        <dbReference type="Proteomes" id="UP001353858"/>
    </source>
</evidence>
<name>A0AAN7PP31_9COLE</name>
<protein>
    <recommendedName>
        <fullName evidence="3">DUF4806 domain-containing protein</fullName>
    </recommendedName>
</protein>
<dbReference type="EMBL" id="JARPUR010000001">
    <property type="protein sequence ID" value="KAK4887411.1"/>
    <property type="molecule type" value="Genomic_DNA"/>
</dbReference>
<dbReference type="PANTHER" id="PTHR34153">
    <property type="entry name" value="SI:CH211-262H13.3-RELATED-RELATED"/>
    <property type="match status" value="1"/>
</dbReference>
<proteinExistence type="predicted"/>
<dbReference type="PANTHER" id="PTHR34153:SF2">
    <property type="entry name" value="SI:CH211-262H13.3-RELATED"/>
    <property type="match status" value="1"/>
</dbReference>
<dbReference type="Proteomes" id="UP001353858">
    <property type="component" value="Unassembled WGS sequence"/>
</dbReference>
<gene>
    <name evidence="1" type="ORF">RN001_003682</name>
</gene>
<accession>A0AAN7PP31</accession>
<reference evidence="2" key="1">
    <citation type="submission" date="2023-01" db="EMBL/GenBank/DDBJ databases">
        <title>Key to firefly adult light organ development and bioluminescence: homeobox transcription factors regulate luciferase expression and transportation to peroxisome.</title>
        <authorList>
            <person name="Fu X."/>
        </authorList>
    </citation>
    <scope>NUCLEOTIDE SEQUENCE [LARGE SCALE GENOMIC DNA]</scope>
</reference>
<organism evidence="1 2">
    <name type="scientific">Aquatica leii</name>
    <dbReference type="NCBI Taxonomy" id="1421715"/>
    <lineage>
        <taxon>Eukaryota</taxon>
        <taxon>Metazoa</taxon>
        <taxon>Ecdysozoa</taxon>
        <taxon>Arthropoda</taxon>
        <taxon>Hexapoda</taxon>
        <taxon>Insecta</taxon>
        <taxon>Pterygota</taxon>
        <taxon>Neoptera</taxon>
        <taxon>Endopterygota</taxon>
        <taxon>Coleoptera</taxon>
        <taxon>Polyphaga</taxon>
        <taxon>Elateriformia</taxon>
        <taxon>Elateroidea</taxon>
        <taxon>Lampyridae</taxon>
        <taxon>Luciolinae</taxon>
        <taxon>Aquatica</taxon>
    </lineage>
</organism>
<evidence type="ECO:0000313" key="1">
    <source>
        <dbReference type="EMBL" id="KAK4887411.1"/>
    </source>
</evidence>
<evidence type="ECO:0008006" key="3">
    <source>
        <dbReference type="Google" id="ProtNLM"/>
    </source>
</evidence>